<sequence length="74" mass="7615">MASVISSNPSSPRKTKPSTPRSPNTWAITKCTRSFATPIAAALGLAGFAKGPNRLKTVGTPSSFRAGAAKRIDG</sequence>
<feature type="region of interest" description="Disordered" evidence="1">
    <location>
        <begin position="1"/>
        <end position="27"/>
    </location>
</feature>
<evidence type="ECO:0000313" key="2">
    <source>
        <dbReference type="EMBL" id="CAB4530395.1"/>
    </source>
</evidence>
<reference evidence="2" key="1">
    <citation type="submission" date="2020-05" db="EMBL/GenBank/DDBJ databases">
        <authorList>
            <person name="Chiriac C."/>
            <person name="Salcher M."/>
            <person name="Ghai R."/>
            <person name="Kavagutti S V."/>
        </authorList>
    </citation>
    <scope>NUCLEOTIDE SEQUENCE</scope>
</reference>
<accession>A0A6J6AV32</accession>
<evidence type="ECO:0000256" key="1">
    <source>
        <dbReference type="SAM" id="MobiDB-lite"/>
    </source>
</evidence>
<name>A0A6J6AV32_9ZZZZ</name>
<feature type="compositionally biased region" description="Low complexity" evidence="1">
    <location>
        <begin position="1"/>
        <end position="23"/>
    </location>
</feature>
<dbReference type="AlphaFoldDB" id="A0A6J6AV32"/>
<proteinExistence type="predicted"/>
<feature type="region of interest" description="Disordered" evidence="1">
    <location>
        <begin position="52"/>
        <end position="74"/>
    </location>
</feature>
<organism evidence="2">
    <name type="scientific">freshwater metagenome</name>
    <dbReference type="NCBI Taxonomy" id="449393"/>
    <lineage>
        <taxon>unclassified sequences</taxon>
        <taxon>metagenomes</taxon>
        <taxon>ecological metagenomes</taxon>
    </lineage>
</organism>
<dbReference type="EMBL" id="CAEZSB010000012">
    <property type="protein sequence ID" value="CAB4530395.1"/>
    <property type="molecule type" value="Genomic_DNA"/>
</dbReference>
<gene>
    <name evidence="2" type="ORF">UFOPK1395_00219</name>
</gene>
<protein>
    <submittedName>
        <fullName evidence="2">Unannotated protein</fullName>
    </submittedName>
</protein>